<feature type="transmembrane region" description="Helical" evidence="12">
    <location>
        <begin position="592"/>
        <end position="618"/>
    </location>
</feature>
<feature type="transmembrane region" description="Helical" evidence="12">
    <location>
        <begin position="3038"/>
        <end position="3058"/>
    </location>
</feature>
<feature type="transmembrane region" description="Helical" evidence="12">
    <location>
        <begin position="1475"/>
        <end position="1499"/>
    </location>
</feature>
<keyword evidence="2" id="KW-1003">Cell membrane</keyword>
<dbReference type="FunFam" id="2.10.50.30:FF:000003">
    <property type="entry name" value="Vomeronasal 2, receptor 120"/>
    <property type="match status" value="3"/>
</dbReference>
<feature type="transmembrane region" description="Helical" evidence="12">
    <location>
        <begin position="1134"/>
        <end position="1153"/>
    </location>
</feature>
<dbReference type="Pfam" id="PF00003">
    <property type="entry name" value="7tm_3"/>
    <property type="match status" value="4"/>
</dbReference>
<dbReference type="SUPFAM" id="SSF53822">
    <property type="entry name" value="Periplasmic binding protein-like I"/>
    <property type="match status" value="3"/>
</dbReference>
<feature type="transmembrane region" description="Helical" evidence="12">
    <location>
        <begin position="3070"/>
        <end position="3093"/>
    </location>
</feature>
<feature type="domain" description="G-protein coupled receptors family 3 profile" evidence="13">
    <location>
        <begin position="2844"/>
        <end position="3108"/>
    </location>
</feature>
<protein>
    <submittedName>
        <fullName evidence="14">Vomeronasal type-2 receptor 26-like</fullName>
    </submittedName>
</protein>
<dbReference type="GO" id="GO:0005886">
    <property type="term" value="C:plasma membrane"/>
    <property type="evidence" value="ECO:0007669"/>
    <property type="project" value="UniProtKB-SubCell"/>
</dbReference>
<dbReference type="EMBL" id="OW240912">
    <property type="protein sequence ID" value="CAH2225787.1"/>
    <property type="molecule type" value="Genomic_DNA"/>
</dbReference>
<accession>A0AAD1R7Z4</accession>
<dbReference type="Gene3D" id="2.10.50.30">
    <property type="entry name" value="GPCR, family 3, nine cysteines domain"/>
    <property type="match status" value="4"/>
</dbReference>
<dbReference type="InterPro" id="IPR000337">
    <property type="entry name" value="GPCR_3"/>
</dbReference>
<feature type="compositionally biased region" description="Basic residues" evidence="11">
    <location>
        <begin position="2617"/>
        <end position="2627"/>
    </location>
</feature>
<name>A0AAD1R7Z4_PELCU</name>
<evidence type="ECO:0000256" key="12">
    <source>
        <dbReference type="SAM" id="Phobius"/>
    </source>
</evidence>
<feature type="transmembrane region" description="Helical" evidence="12">
    <location>
        <begin position="630"/>
        <end position="651"/>
    </location>
</feature>
<dbReference type="InterPro" id="IPR038550">
    <property type="entry name" value="GPCR_3_9-Cys_sf"/>
</dbReference>
<feature type="transmembrane region" description="Helical" evidence="12">
    <location>
        <begin position="1916"/>
        <end position="1932"/>
    </location>
</feature>
<feature type="transmembrane region" description="Helical" evidence="12">
    <location>
        <begin position="1404"/>
        <end position="1424"/>
    </location>
</feature>
<feature type="transmembrane region" description="Helical" evidence="12">
    <location>
        <begin position="3003"/>
        <end position="3026"/>
    </location>
</feature>
<comment type="subcellular location">
    <subcellularLocation>
        <location evidence="1">Cell membrane</location>
        <topology evidence="1">Multi-pass membrane protein</topology>
    </subcellularLocation>
</comment>
<feature type="domain" description="G-protein coupled receptors family 3 profile" evidence="13">
    <location>
        <begin position="593"/>
        <end position="857"/>
    </location>
</feature>
<feature type="transmembrane region" description="Helical" evidence="12">
    <location>
        <begin position="2884"/>
        <end position="2902"/>
    </location>
</feature>
<evidence type="ECO:0000256" key="7">
    <source>
        <dbReference type="ARBA" id="ARBA00023136"/>
    </source>
</evidence>
<evidence type="ECO:0000256" key="2">
    <source>
        <dbReference type="ARBA" id="ARBA00022475"/>
    </source>
</evidence>
<feature type="transmembrane region" description="Helical" evidence="12">
    <location>
        <begin position="2914"/>
        <end position="2938"/>
    </location>
</feature>
<feature type="domain" description="G-protein coupled receptors family 3 profile" evidence="13">
    <location>
        <begin position="1405"/>
        <end position="1669"/>
    </location>
</feature>
<evidence type="ECO:0000256" key="1">
    <source>
        <dbReference type="ARBA" id="ARBA00004651"/>
    </source>
</evidence>
<dbReference type="Pfam" id="PF07562">
    <property type="entry name" value="NCD3G"/>
    <property type="match status" value="3"/>
</dbReference>
<dbReference type="Pfam" id="PF01094">
    <property type="entry name" value="ANF_receptor"/>
    <property type="match status" value="3"/>
</dbReference>
<dbReference type="InterPro" id="IPR000068">
    <property type="entry name" value="GPCR_3_Ca_sens_rcpt-rel"/>
</dbReference>
<dbReference type="InterPro" id="IPR009030">
    <property type="entry name" value="Growth_fac_rcpt_cys_sf"/>
</dbReference>
<feature type="transmembrane region" description="Helical" evidence="12">
    <location>
        <begin position="1564"/>
        <end position="1587"/>
    </location>
</feature>
<dbReference type="InterPro" id="IPR011500">
    <property type="entry name" value="GPCR_3_9-Cys_dom"/>
</dbReference>
<evidence type="ECO:0000256" key="11">
    <source>
        <dbReference type="SAM" id="MobiDB-lite"/>
    </source>
</evidence>
<evidence type="ECO:0000256" key="3">
    <source>
        <dbReference type="ARBA" id="ARBA00022692"/>
    </source>
</evidence>
<keyword evidence="15" id="KW-1185">Reference proteome</keyword>
<evidence type="ECO:0000256" key="6">
    <source>
        <dbReference type="ARBA" id="ARBA00023040"/>
    </source>
</evidence>
<feature type="transmembrane region" description="Helical" evidence="12">
    <location>
        <begin position="787"/>
        <end position="807"/>
    </location>
</feature>
<feature type="region of interest" description="Disordered" evidence="11">
    <location>
        <begin position="2616"/>
        <end position="2672"/>
    </location>
</feature>
<evidence type="ECO:0000256" key="10">
    <source>
        <dbReference type="ARBA" id="ARBA00023224"/>
    </source>
</evidence>
<keyword evidence="4" id="KW-0732">Signal</keyword>
<organism evidence="14 15">
    <name type="scientific">Pelobates cultripes</name>
    <name type="common">Western spadefoot toad</name>
    <dbReference type="NCBI Taxonomy" id="61616"/>
    <lineage>
        <taxon>Eukaryota</taxon>
        <taxon>Metazoa</taxon>
        <taxon>Chordata</taxon>
        <taxon>Craniata</taxon>
        <taxon>Vertebrata</taxon>
        <taxon>Euteleostomi</taxon>
        <taxon>Amphibia</taxon>
        <taxon>Batrachia</taxon>
        <taxon>Anura</taxon>
        <taxon>Pelobatoidea</taxon>
        <taxon>Pelobatidae</taxon>
        <taxon>Pelobates</taxon>
    </lineage>
</organism>
<dbReference type="InterPro" id="IPR017978">
    <property type="entry name" value="GPCR_3_C"/>
</dbReference>
<gene>
    <name evidence="14" type="ORF">PECUL_23A022720</name>
</gene>
<keyword evidence="10" id="KW-0807">Transducer</keyword>
<feature type="transmembrane region" description="Helical" evidence="12">
    <location>
        <begin position="2449"/>
        <end position="2472"/>
    </location>
</feature>
<keyword evidence="5 12" id="KW-1133">Transmembrane helix</keyword>
<evidence type="ECO:0000256" key="5">
    <source>
        <dbReference type="ARBA" id="ARBA00022989"/>
    </source>
</evidence>
<feature type="transmembrane region" description="Helical" evidence="12">
    <location>
        <begin position="2293"/>
        <end position="2317"/>
    </location>
</feature>
<evidence type="ECO:0000256" key="4">
    <source>
        <dbReference type="ARBA" id="ARBA00022729"/>
    </source>
</evidence>
<evidence type="ECO:0000256" key="8">
    <source>
        <dbReference type="ARBA" id="ARBA00023170"/>
    </source>
</evidence>
<feature type="transmembrane region" description="Helical" evidence="12">
    <location>
        <begin position="1445"/>
        <end position="1463"/>
    </location>
</feature>
<feature type="transmembrane region" description="Helical" evidence="12">
    <location>
        <begin position="2222"/>
        <end position="2248"/>
    </location>
</feature>
<keyword evidence="7 12" id="KW-0472">Membrane</keyword>
<keyword evidence="3 12" id="KW-0812">Transmembrane</keyword>
<dbReference type="InterPro" id="IPR017979">
    <property type="entry name" value="GPCR_3_CS"/>
</dbReference>
<feature type="transmembrane region" description="Helical" evidence="12">
    <location>
        <begin position="2843"/>
        <end position="2863"/>
    </location>
</feature>
<dbReference type="FunFam" id="3.40.50.2300:FF:000728">
    <property type="entry name" value="Uncharacterized protein"/>
    <property type="match status" value="2"/>
</dbReference>
<feature type="transmembrane region" description="Helical" evidence="12">
    <location>
        <begin position="2337"/>
        <end position="2360"/>
    </location>
</feature>
<feature type="transmembrane region" description="Helical" evidence="12">
    <location>
        <begin position="819"/>
        <end position="842"/>
    </location>
</feature>
<dbReference type="Gene3D" id="3.40.50.2300">
    <property type="match status" value="4"/>
</dbReference>
<feature type="transmembrane region" description="Helical" evidence="12">
    <location>
        <begin position="2959"/>
        <end position="2977"/>
    </location>
</feature>
<feature type="transmembrane region" description="Helical" evidence="12">
    <location>
        <begin position="1952"/>
        <end position="1971"/>
    </location>
</feature>
<feature type="transmembrane region" description="Helical" evidence="12">
    <location>
        <begin position="2381"/>
        <end position="2405"/>
    </location>
</feature>
<reference evidence="14" key="1">
    <citation type="submission" date="2022-03" db="EMBL/GenBank/DDBJ databases">
        <authorList>
            <person name="Alioto T."/>
            <person name="Alioto T."/>
            <person name="Gomez Garrido J."/>
        </authorList>
    </citation>
    <scope>NUCLEOTIDE SEQUENCE</scope>
</reference>
<keyword evidence="9" id="KW-0325">Glycoprotein</keyword>
<feature type="transmembrane region" description="Helical" evidence="12">
    <location>
        <begin position="2417"/>
        <end position="2437"/>
    </location>
</feature>
<evidence type="ECO:0000313" key="15">
    <source>
        <dbReference type="Proteomes" id="UP001295444"/>
    </source>
</evidence>
<dbReference type="InterPro" id="IPR001828">
    <property type="entry name" value="ANF_lig-bd_rcpt"/>
</dbReference>
<feature type="transmembrane region" description="Helical" evidence="12">
    <location>
        <begin position="1599"/>
        <end position="1619"/>
    </location>
</feature>
<evidence type="ECO:0000313" key="14">
    <source>
        <dbReference type="EMBL" id="CAH2225787.1"/>
    </source>
</evidence>
<dbReference type="SUPFAM" id="SSF57184">
    <property type="entry name" value="Growth factor receptor domain"/>
    <property type="match status" value="1"/>
</dbReference>
<evidence type="ECO:0000256" key="9">
    <source>
        <dbReference type="ARBA" id="ARBA00023180"/>
    </source>
</evidence>
<feature type="transmembrane region" description="Helical" evidence="12">
    <location>
        <begin position="1631"/>
        <end position="1654"/>
    </location>
</feature>
<dbReference type="PANTHER" id="PTHR24061:SF588">
    <property type="entry name" value="VOMERONASAL TYPE-2 RECEPTOR 26"/>
    <property type="match status" value="1"/>
</dbReference>
<dbReference type="CDD" id="cd15283">
    <property type="entry name" value="7tmC_V2R_pheromone"/>
    <property type="match status" value="4"/>
</dbReference>
<sequence length="3109" mass="354908">MASNLGSGGLAPAGSIWPCQTDTLTIPGIRWIHTGRQRNNHKYTEKGMGSLPSVRHYVNVLMFLVAIEQYNNNPDILPNVTLGYHIFDSCLNTRKALKNIFQIVSGFKKNIPNYSCMKYGKLAGFVGDHYSTTTVPMAQILSLLGYSQKGSQPPTPERPPPLSAPSPERLGGILCYCCMCLVCVCQRDISYGATDYLLGDRSIYPYFLRMVQNDYAHYLILCKMFKHFGWNWVGIIFADDHSGEQESHVILKLMATYGIFTYFILRLTFYLKPARGAGTDKIERNTGQQIIIHCIYMSPFHLNHSFCPPSYPILLCCYTWVHYIPSILLLQNRQQIELLGIERQSQPEVLASGQSSTCLCPNPLMQRSAGPIGGLVPGYVESQLIYATYWVLERMLRFSTTRWEFINVIKTLHNNNIITGDYDMKAYAPIYLHMKKKSGGRGAMRQCYLQLTGSFNYLNNIQMSLTYGVAIAFNKMQLVTLVCVKCVCVSNSIGNKLYMLLHDGTGYHFMGGRHRDIPVSQCSKPCLPGYRKVLTSSIHPCCHECVQCSEGEISYSINSENCIKCPENEWPNENKNRCIPKEVEYLSYTNDILAALFAVISIFFCILTLLILIVFISYRDTHIVKANNRNLSFILLISIALSFICVFLFLGRPLDITCMLRQVSFGVIFSVSVSCVLAKTIIVYTAFKVTRPGSKWKTWIGVKLSNSIVLILSSIQFIISICWLAISPPFQEMDTHSYQWKIIIQCNEGSVFAFHSVLGYMGFLATVSFIMAYLARTLPDSFNEAKYITFSMLVFCSVWIAMIPAYLSTKGKYMVAVEVFAILTSSAGLLGCIFLPKCYIIFMRPEMNKKSYDRFLRTPATPCCDKKPFRNTKINSADLLGIGWETRSQCRDSQKVKPGSDYEYYQEGDIIIGGIFTVHSAGLDYTLTGKRFSEIICVGPSVRHYVNVLMFIVAIEQYNNNPDILPNVTLGYHIFDSCLNTRKALKNIFQIVSGFKKNIPNYSCIKYGKLVGFVGDHYSTTTVPMAQILSLLGYSQISYGATDYLLGDRSIYPYFLRMVQNDYVHYMILCKILNHFGWNWVGIISSDDPSGEQEIQVVLKLMATYGICAAYIIRANEDSIETKSISLQVAKTSSAQVILLCGSFSVSVLLSGIEAHWEITSDNALVNMPGTSRVQFVPLIFTTLLRRFDIQRGSGLHHKTRFTESNISMVLWSLGKLQGYSHSYLSIQEVSPHRVPGTPKPYTSLYIMLNHFGLHFGTLDMSQEGEDIVEHKTDVYDTLQWIRLPHRMAHQPYCHHTSRGLPRPYLRHSPCLAPYRSRPTSSRPSRNIPVSLCSKDCLPGYRKCLDSSIQTCCHSCVQCSDGEISLTLTYSENCIKCPEYEWPNENKYCCIPKEVEYFSYMNDILAVLFAATSILFCILTLLILKVFISYRDTHIVKANNRNLSFILLISLALSFICVFLFLGRPLDITCMLRQVSFGVIFSVSVSCVLAKTIIVYIAFKVTKPGSKWKIWIGVKMSNSIVLILSSIQVIVSICWLAISPPFQEMDTRSYQWKIIIQCNEGSVIAFYSVLGYMGLLATVSFVIAFLARTLPDSFNEAKYITFSMLVFCSVWIAMIPAYLSTKGKYMVAVEVFAILTSSAGLLGCIFLPKCYIILIRPEMNKKTNITDTTFARKQLSLASDEGGLFLYKELIVIGIEKIDEANQGKRFGEIICFGKILQLCQFSFSNRSKEEQYIYSDMTESMYTQDKSSGCRDYFCLQPSVRHYVNVLMFFVAIEQLNNNPDILPNVTLGYHIYDSCLDTRKALKNVFQILSGSKKTIPNYSCRKYGKLAGFIGDHYSVTTTPMAQILSVLGYSQISYGATDYFLGDKNIYPYFLRMVQNDYVHYSILCKILNHFGWNWVGIISSEDPSGEQEIQVVLKFMATFGICAAYIIRANADSIQKKSISLQVAKTSSAQVILLCGSFSLPVLYLLKEYKHMIHNKTIMIPPLWAFNSYFFDWNYKFKVAILPEACQELPTSIRKSLNQYPDRNIKSYRYKFKHLWWPSTLNLWLQFSSKKIELSSLYGVWLLWAAEYPVHNTNDCISQLAQNKCTNILLKILDVLLHQYIKNIRYNPIRERTLRRLHLYGLFILKFWRSYPPDNTLITHFIPVSQCSKICLPGYRKILYSIMHPCCYDCVQCSDGEISLTINTENCIKCPEFEWPNENKYRCIPKEVEYLSYMNDLLAALFAVISILFSILTLFILMVFISYRNTHIVKANNRNLSFTLLVSIALSFICVFLFLGRPLDITCMLRQVSFGVIFSVSVSCVLAKTIIVYTAFKVTKPGSKWKTWIGVKLSNYIILILSSIQVIISICWLSISPPFQEMDIHSYQWKIIIQCNEGSVFAFYSVLGYMGFLATVSFVMAFLARTLPDSFNETKYITFSMLMFCSVWIAMIPAYLSTKGKYMVAVEVFAILTSSAGILVCIFLPKCYIILIRPENNKKTNQPVSEPLFCGGSQQPRSWRSVDNTSYIGHYTAPPIISYPFKIEAIIEINIYKHHMTVGCPVRHGTSSTVTVLSWSSKMTLRSAIYYKAVDILQDGKRWKTVTYHQNTTTERKPFRYRRLQSKEFRERLDYSHNTHYQHKSPRRHTERQNNTHHWNKFTPKFTERDTTTNGTNKYTTHNDEIREISTRAYTRPLEQRKKGNMHHSERELQQKEIHHNHHKTSPLVVRPKTHRFTYKPFSPQHKTKIRNYSWENVTTKNHKRHEEHEPNSPNELVTKNRYHALSFCEPFDETSFLEIPSNRERHTNHLNITPIKSHKRDLEDGDPAEDNSENCIKCPEYKWPNENKNRCIPKEVEYFSYVNDILAALFAAASIFFGILTLLTLKVFISYRDTYIVKANNRNLSFTLLVSIALSFICVFLFLGRPLDITCMLCQVSFGVIFSVSVSCVLAKTIIVYTAFKVTKPGSKWKTWIGVKMSNSIVLILSSIQVIISICWLAISPPFQEMDTRSYQWKIIIQCNEGSVIAFYSVLGYMGLLATVSFVIAFLARTLPDSFNETKYITFSMLVFCSVWIAMIPAYLSTKGKYMVAVEVFAILTSSAGLLGCIFLPKCYIILIRPERNKKTNILTKRN</sequence>
<dbReference type="PROSITE" id="PS00981">
    <property type="entry name" value="G_PROTEIN_RECEP_F3_3"/>
    <property type="match status" value="4"/>
</dbReference>
<feature type="transmembrane region" description="Helical" evidence="12">
    <location>
        <begin position="708"/>
        <end position="726"/>
    </location>
</feature>
<feature type="transmembrane region" description="Helical" evidence="12">
    <location>
        <begin position="1520"/>
        <end position="1538"/>
    </location>
</feature>
<dbReference type="PANTHER" id="PTHR24061">
    <property type="entry name" value="CALCIUM-SENSING RECEPTOR-RELATED"/>
    <property type="match status" value="1"/>
</dbReference>
<feature type="transmembrane region" description="Helical" evidence="12">
    <location>
        <begin position="2260"/>
        <end position="2281"/>
    </location>
</feature>
<feature type="compositionally biased region" description="Basic and acidic residues" evidence="11">
    <location>
        <begin position="2658"/>
        <end position="2667"/>
    </location>
</feature>
<dbReference type="InterPro" id="IPR028082">
    <property type="entry name" value="Peripla_BP_I"/>
</dbReference>
<feature type="transmembrane region" description="Helical" evidence="12">
    <location>
        <begin position="663"/>
        <end position="687"/>
    </location>
</feature>
<dbReference type="GO" id="GO:0004930">
    <property type="term" value="F:G protein-coupled receptor activity"/>
    <property type="evidence" value="ECO:0007669"/>
    <property type="project" value="UniProtKB-KW"/>
</dbReference>
<dbReference type="Proteomes" id="UP001295444">
    <property type="component" value="Chromosome 01"/>
</dbReference>
<proteinExistence type="predicted"/>
<feature type="domain" description="G-protein coupled receptors family 3 profile" evidence="13">
    <location>
        <begin position="2223"/>
        <end position="2487"/>
    </location>
</feature>
<dbReference type="PRINTS" id="PR00248">
    <property type="entry name" value="GPCRMGR"/>
</dbReference>
<evidence type="ECO:0000259" key="13">
    <source>
        <dbReference type="PROSITE" id="PS50259"/>
    </source>
</evidence>
<dbReference type="PROSITE" id="PS50259">
    <property type="entry name" value="G_PROTEIN_RECEP_F3_4"/>
    <property type="match status" value="4"/>
</dbReference>
<feature type="transmembrane region" description="Helical" evidence="12">
    <location>
        <begin position="757"/>
        <end position="775"/>
    </location>
</feature>
<keyword evidence="6" id="KW-0297">G-protein coupled receptor</keyword>
<keyword evidence="8 14" id="KW-0675">Receptor</keyword>